<dbReference type="Proteomes" id="UP000580250">
    <property type="component" value="Unassembled WGS sequence"/>
</dbReference>
<dbReference type="EMBL" id="CAJEWN010000156">
    <property type="protein sequence ID" value="CAD2169655.1"/>
    <property type="molecule type" value="Genomic_DNA"/>
</dbReference>
<evidence type="ECO:0000313" key="2">
    <source>
        <dbReference type="Proteomes" id="UP000580250"/>
    </source>
</evidence>
<protein>
    <submittedName>
        <fullName evidence="1">Uncharacterized protein</fullName>
    </submittedName>
</protein>
<accession>A0A6V7V422</accession>
<reference evidence="1 2" key="1">
    <citation type="submission" date="2020-08" db="EMBL/GenBank/DDBJ databases">
        <authorList>
            <person name="Koutsovoulos G."/>
            <person name="Danchin GJ E."/>
        </authorList>
    </citation>
    <scope>NUCLEOTIDE SEQUENCE [LARGE SCALE GENOMIC DNA]</scope>
</reference>
<gene>
    <name evidence="1" type="ORF">MENT_LOCUS20999</name>
</gene>
<dbReference type="OrthoDB" id="5907486at2759"/>
<comment type="caution">
    <text evidence="1">The sequence shown here is derived from an EMBL/GenBank/DDBJ whole genome shotgun (WGS) entry which is preliminary data.</text>
</comment>
<organism evidence="1 2">
    <name type="scientific">Meloidogyne enterolobii</name>
    <name type="common">Root-knot nematode worm</name>
    <name type="synonym">Meloidogyne mayaguensis</name>
    <dbReference type="NCBI Taxonomy" id="390850"/>
    <lineage>
        <taxon>Eukaryota</taxon>
        <taxon>Metazoa</taxon>
        <taxon>Ecdysozoa</taxon>
        <taxon>Nematoda</taxon>
        <taxon>Chromadorea</taxon>
        <taxon>Rhabditida</taxon>
        <taxon>Tylenchina</taxon>
        <taxon>Tylenchomorpha</taxon>
        <taxon>Tylenchoidea</taxon>
        <taxon>Meloidogynidae</taxon>
        <taxon>Meloidogyninae</taxon>
        <taxon>Meloidogyne</taxon>
    </lineage>
</organism>
<evidence type="ECO:0000313" key="1">
    <source>
        <dbReference type="EMBL" id="CAD2169655.1"/>
    </source>
</evidence>
<name>A0A6V7V422_MELEN</name>
<proteinExistence type="predicted"/>
<sequence>MFEAFFQACLHWMDRKSLSGLIFIVRVIFESDILCSSRSFGPNRSILTTLLLKNDSYLKSHGKPSKVIINLDYCEEILTLLDDIVNIFNDVIKDVTNKLEGKNKVKFIYNCHLKENGDNSDNFIIAHIPIMQEELSK</sequence>
<dbReference type="AlphaFoldDB" id="A0A6V7V422"/>